<keyword evidence="2" id="KW-0812">Transmembrane</keyword>
<dbReference type="Proteomes" id="UP000306402">
    <property type="component" value="Unassembled WGS sequence"/>
</dbReference>
<keyword evidence="4" id="KW-1185">Reference proteome</keyword>
<dbReference type="PANTHER" id="PTHR30441:SF8">
    <property type="entry name" value="DUF748 DOMAIN-CONTAINING PROTEIN"/>
    <property type="match status" value="1"/>
</dbReference>
<dbReference type="GO" id="GO:0005886">
    <property type="term" value="C:plasma membrane"/>
    <property type="evidence" value="ECO:0007669"/>
    <property type="project" value="TreeGrafter"/>
</dbReference>
<evidence type="ECO:0000256" key="2">
    <source>
        <dbReference type="SAM" id="Phobius"/>
    </source>
</evidence>
<dbReference type="RefSeq" id="WP_138365517.1">
    <property type="nucleotide sequence ID" value="NZ_VCEJ01000004.1"/>
</dbReference>
<dbReference type="GO" id="GO:0090313">
    <property type="term" value="P:regulation of protein targeting to membrane"/>
    <property type="evidence" value="ECO:0007669"/>
    <property type="project" value="TreeGrafter"/>
</dbReference>
<feature type="compositionally biased region" description="Basic and acidic residues" evidence="1">
    <location>
        <begin position="812"/>
        <end position="835"/>
    </location>
</feature>
<keyword evidence="2" id="KW-0472">Membrane</keyword>
<dbReference type="AlphaFoldDB" id="A0A5R9KVP2"/>
<evidence type="ECO:0000313" key="4">
    <source>
        <dbReference type="Proteomes" id="UP000306402"/>
    </source>
</evidence>
<evidence type="ECO:0000313" key="3">
    <source>
        <dbReference type="EMBL" id="TLV00137.1"/>
    </source>
</evidence>
<proteinExistence type="predicted"/>
<dbReference type="InterPro" id="IPR052894">
    <property type="entry name" value="AsmA-related"/>
</dbReference>
<dbReference type="OrthoDB" id="1489065at2"/>
<dbReference type="PANTHER" id="PTHR30441">
    <property type="entry name" value="DUF748 DOMAIN-CONTAINING PROTEIN"/>
    <property type="match status" value="1"/>
</dbReference>
<organism evidence="3 4">
    <name type="scientific">Dyadobacter luticola</name>
    <dbReference type="NCBI Taxonomy" id="1979387"/>
    <lineage>
        <taxon>Bacteria</taxon>
        <taxon>Pseudomonadati</taxon>
        <taxon>Bacteroidota</taxon>
        <taxon>Cytophagia</taxon>
        <taxon>Cytophagales</taxon>
        <taxon>Spirosomataceae</taxon>
        <taxon>Dyadobacter</taxon>
    </lineage>
</organism>
<gene>
    <name evidence="3" type="ORF">FEN17_11545</name>
</gene>
<feature type="region of interest" description="Disordered" evidence="1">
    <location>
        <begin position="810"/>
        <end position="835"/>
    </location>
</feature>
<keyword evidence="2" id="KW-1133">Transmembrane helix</keyword>
<sequence length="835" mass="94977">MFARVLKIFGIVALCAVFLFGAIEIWVYRNREKLFRTVQEKVNENISGNIEIGDFKFRPFYGGLGLNFTLTDVKLTDSLYKVHKKPFLVAEAVHVALDIGGFYKGNFKVKNLVIENGEMKMFVQRNGYSNLSLFKSNTKSKEKKEKDSDNSILDKLGNLRFVNFGVNYADSVKQKYYGALFRDATNIITVTDTTTNAVFSGAVFFKGLTFKPKKGGFLVNQETNLALAMAFDEDAKKLTIYPSVLESSTQDKIGINGTFDFSDSLKHFNLNFEAKKIAIKDALPLLTSRLQTQIDSIGIQTTVDTQVKVLGELTGMQPRVDVYFQTDTFKYELPVGTLRGMRATGTFTNQADTLREPDPENSRLSAPKVAGFFETIPFNLKLAVNDFMNPRAYLDGHIEADSTNLGDLLDPSRYQFKAGSAKIDFHFDGSLKNFYDRVNDRFDGKIAGKVSLNDIGMDYLPRRVHLTKIKGDFTFNEQVVAFPDVHFFDGQNMLYMRGRLLDLIPYLFGSPKPLKANVDLNIPNWQLNWLETLLAPRLTPNRKKKKLKLSELLDDAIDQMEITAKLDAKKLTYRHFLARDVKGEVTIKDNAVSIEYFVMKAFGGGNVRIEGQMDNSGVGLPKLAVKGKIGNADVHSVFYSFDDFRQKAITHENLKGVLNTDFEFETRLNNNVKLMPETMQGRLHFDLRNGYIINFEPFMKIKKLIFKRRNFEEVRFAPIRNDIKLRGQEIEIAPMEIESNVVTLYLDGIYSFGNKTDINIQIPLSNLKKRDSTYVLDPNNAEKKEGSKIFLRAIDENGEVNIKLAFRKKRDKDKDKEKNKGKDEPAEIKPEDIEQ</sequence>
<reference evidence="3 4" key="1">
    <citation type="submission" date="2019-05" db="EMBL/GenBank/DDBJ databases">
        <authorList>
            <person name="Qu J.-H."/>
        </authorList>
    </citation>
    <scope>NUCLEOTIDE SEQUENCE [LARGE SCALE GENOMIC DNA]</scope>
    <source>
        <strain evidence="3 4">T17</strain>
    </source>
</reference>
<name>A0A5R9KVP2_9BACT</name>
<accession>A0A5R9KVP2</accession>
<protein>
    <submittedName>
        <fullName evidence="3">Uncharacterized protein</fullName>
    </submittedName>
</protein>
<dbReference type="EMBL" id="VCEJ01000004">
    <property type="protein sequence ID" value="TLV00137.1"/>
    <property type="molecule type" value="Genomic_DNA"/>
</dbReference>
<feature type="transmembrane region" description="Helical" evidence="2">
    <location>
        <begin position="6"/>
        <end position="27"/>
    </location>
</feature>
<comment type="caution">
    <text evidence="3">The sequence shown here is derived from an EMBL/GenBank/DDBJ whole genome shotgun (WGS) entry which is preliminary data.</text>
</comment>
<evidence type="ECO:0000256" key="1">
    <source>
        <dbReference type="SAM" id="MobiDB-lite"/>
    </source>
</evidence>